<dbReference type="Proteomes" id="UP000185860">
    <property type="component" value="Unassembled WGS sequence"/>
</dbReference>
<protein>
    <submittedName>
        <fullName evidence="1">Uncharacterized protein</fullName>
    </submittedName>
</protein>
<dbReference type="EMBL" id="MRCE01000040">
    <property type="protein sequence ID" value="OKH32391.1"/>
    <property type="molecule type" value="Genomic_DNA"/>
</dbReference>
<sequence length="169" mass="19171">MLIGAMPSVYGDELITATELNRQPGRVLDTAWERPVTITRNEQHFALLRRERMTYMVKAAKISQVVIELIDVAYRLRLGEQIGSEHPFGWLKVFDHEELCELIAEVESAYRLVGSDPQAWDHLDALIHEWHESAIAINSKELGAAFNDELDEVLLTRPITESSSESAEV</sequence>
<proteinExistence type="predicted"/>
<accession>A0A1U7I7T0</accession>
<evidence type="ECO:0000313" key="1">
    <source>
        <dbReference type="EMBL" id="OKH32391.1"/>
    </source>
</evidence>
<name>A0A1U7I7T0_9CYAN</name>
<evidence type="ECO:0000313" key="2">
    <source>
        <dbReference type="Proteomes" id="UP000185860"/>
    </source>
</evidence>
<comment type="caution">
    <text evidence="1">The sequence shown here is derived from an EMBL/GenBank/DDBJ whole genome shotgun (WGS) entry which is preliminary data.</text>
</comment>
<dbReference type="AlphaFoldDB" id="A0A1U7I7T0"/>
<dbReference type="OrthoDB" id="484582at2"/>
<gene>
    <name evidence="1" type="ORF">NIES2119_26520</name>
</gene>
<reference evidence="1 2" key="1">
    <citation type="submission" date="2016-11" db="EMBL/GenBank/DDBJ databases">
        <title>Draft Genome Sequences of Nine Cyanobacterial Strains from Diverse Habitats.</title>
        <authorList>
            <person name="Zhu T."/>
            <person name="Hou S."/>
            <person name="Lu X."/>
            <person name="Hess W.R."/>
        </authorList>
    </citation>
    <scope>NUCLEOTIDE SEQUENCE [LARGE SCALE GENOMIC DNA]</scope>
    <source>
        <strain evidence="1 2">IAM M-71</strain>
    </source>
</reference>
<organism evidence="1 2">
    <name type="scientific">[Phormidium ambiguum] IAM M-71</name>
    <dbReference type="NCBI Taxonomy" id="454136"/>
    <lineage>
        <taxon>Bacteria</taxon>
        <taxon>Bacillati</taxon>
        <taxon>Cyanobacteriota</taxon>
        <taxon>Cyanophyceae</taxon>
        <taxon>Oscillatoriophycideae</taxon>
        <taxon>Aerosakkonematales</taxon>
        <taxon>Aerosakkonemataceae</taxon>
        <taxon>Floridanema</taxon>
    </lineage>
</organism>